<evidence type="ECO:0000313" key="7">
    <source>
        <dbReference type="EMBL" id="KGJ52406.1"/>
    </source>
</evidence>
<dbReference type="Pfam" id="PF00874">
    <property type="entry name" value="PRD"/>
    <property type="match status" value="1"/>
</dbReference>
<dbReference type="EMBL" id="CP048838">
    <property type="protein sequence ID" value="QJA04173.1"/>
    <property type="molecule type" value="Genomic_DNA"/>
</dbReference>
<protein>
    <submittedName>
        <fullName evidence="7">M protein trans-acting positive regulator (MGA)</fullName>
    </submittedName>
    <submittedName>
        <fullName evidence="8">PTS transporter subunit EIIA</fullName>
    </submittedName>
</protein>
<dbReference type="GeneID" id="61927445"/>
<evidence type="ECO:0000256" key="4">
    <source>
        <dbReference type="ARBA" id="ARBA00023163"/>
    </source>
</evidence>
<dbReference type="Pfam" id="PF05043">
    <property type="entry name" value="Mga"/>
    <property type="match status" value="1"/>
</dbReference>
<reference evidence="8" key="2">
    <citation type="journal article" date="2019" name="Nat. Med.">
        <title>A library of human gut bacterial isolates paired with longitudinal multiomics data enables mechanistic microbiome research.</title>
        <authorList>
            <person name="Poyet M."/>
            <person name="Groussin M."/>
            <person name="Gibbons S.M."/>
            <person name="Avila-Pacheco J."/>
            <person name="Jiang X."/>
            <person name="Kearney S.M."/>
            <person name="Perrotta A.R."/>
            <person name="Berdy B."/>
            <person name="Zhao S."/>
            <person name="Lieberman T.D."/>
            <person name="Swanson P.K."/>
            <person name="Smith M."/>
            <person name="Roesemann S."/>
            <person name="Alexander J.E."/>
            <person name="Rich S.A."/>
            <person name="Livny J."/>
            <person name="Vlamakis H."/>
            <person name="Clish C."/>
            <person name="Bullock K."/>
            <person name="Deik A."/>
            <person name="Scott J."/>
            <person name="Pierce K.A."/>
            <person name="Xavier R.J."/>
            <person name="Alm E.J."/>
        </authorList>
    </citation>
    <scope>NUCLEOTIDE SEQUENCE</scope>
    <source>
        <strain evidence="8">BIOML-A12</strain>
    </source>
</reference>
<dbReference type="RefSeq" id="WP_002607647.1">
    <property type="nucleotide sequence ID" value="NZ_BAAACC010000015.1"/>
</dbReference>
<dbReference type="Pfam" id="PF00359">
    <property type="entry name" value="PTS_EIIA_2"/>
    <property type="match status" value="1"/>
</dbReference>
<dbReference type="InterPro" id="IPR050661">
    <property type="entry name" value="BglG_antiterminators"/>
</dbReference>
<dbReference type="SUPFAM" id="SSF55804">
    <property type="entry name" value="Phoshotransferase/anion transport protein"/>
    <property type="match status" value="1"/>
</dbReference>
<accession>A0A099I4B4</accession>
<organism evidence="7 10">
    <name type="scientific">Clostridium innocuum</name>
    <dbReference type="NCBI Taxonomy" id="1522"/>
    <lineage>
        <taxon>Bacteria</taxon>
        <taxon>Bacillati</taxon>
        <taxon>Bacillota</taxon>
        <taxon>Clostridia</taxon>
        <taxon>Eubacteriales</taxon>
        <taxon>Clostridiaceae</taxon>
        <taxon>Clostridium</taxon>
    </lineage>
</organism>
<evidence type="ECO:0000313" key="9">
    <source>
        <dbReference type="EMBL" id="QJA04173.1"/>
    </source>
</evidence>
<evidence type="ECO:0000313" key="11">
    <source>
        <dbReference type="Proteomes" id="UP000503330"/>
    </source>
</evidence>
<dbReference type="PROSITE" id="PS51094">
    <property type="entry name" value="PTS_EIIA_TYPE_2"/>
    <property type="match status" value="1"/>
</dbReference>
<dbReference type="InterPro" id="IPR036634">
    <property type="entry name" value="PRD_sf"/>
</dbReference>
<feature type="domain" description="PRD" evidence="6">
    <location>
        <begin position="299"/>
        <end position="411"/>
    </location>
</feature>
<gene>
    <name evidence="7" type="ORF">CIAN88_14850</name>
    <name evidence="9" type="ORF">G4D54_17870</name>
    <name evidence="8" type="ORF">GT664_18100</name>
</gene>
<reference evidence="7 10" key="1">
    <citation type="submission" date="2014-08" db="EMBL/GenBank/DDBJ databases">
        <title>Clostridium innocuum, an unnegligible vancomycin-resistant pathogen causing extra-intestinal infections.</title>
        <authorList>
            <person name="Feng Y."/>
            <person name="Chiu C.-H."/>
        </authorList>
    </citation>
    <scope>NUCLEOTIDE SEQUENCE [LARGE SCALE GENOMIC DNA]</scope>
    <source>
        <strain evidence="7 10">AN88</strain>
    </source>
</reference>
<dbReference type="InterPro" id="IPR007737">
    <property type="entry name" value="Mga_HTH"/>
</dbReference>
<dbReference type="Proteomes" id="UP000503330">
    <property type="component" value="Chromosome"/>
</dbReference>
<evidence type="ECO:0000256" key="3">
    <source>
        <dbReference type="ARBA" id="ARBA00023159"/>
    </source>
</evidence>
<feature type="domain" description="PTS EIIA type-2" evidence="5">
    <location>
        <begin position="508"/>
        <end position="648"/>
    </location>
</feature>
<keyword evidence="3" id="KW-0010">Activator</keyword>
<reference evidence="9 11" key="3">
    <citation type="submission" date="2020-02" db="EMBL/GenBank/DDBJ databases">
        <authorList>
            <person name="Kociolek L.K."/>
            <person name="Ozer E.A."/>
        </authorList>
    </citation>
    <scope>NUCLEOTIDE SEQUENCE [LARGE SCALE GENOMIC DNA]</scope>
    <source>
        <strain evidence="9 11">ATCC 14501</strain>
    </source>
</reference>
<evidence type="ECO:0000313" key="10">
    <source>
        <dbReference type="Proteomes" id="UP000030008"/>
    </source>
</evidence>
<evidence type="ECO:0000259" key="6">
    <source>
        <dbReference type="PROSITE" id="PS51372"/>
    </source>
</evidence>
<keyword evidence="1" id="KW-0677">Repeat</keyword>
<dbReference type="InterPro" id="IPR002178">
    <property type="entry name" value="PTS_EIIA_type-2_dom"/>
</dbReference>
<dbReference type="Gene3D" id="3.40.50.2300">
    <property type="match status" value="1"/>
</dbReference>
<dbReference type="AlphaFoldDB" id="A0A099I4B4"/>
<evidence type="ECO:0000313" key="8">
    <source>
        <dbReference type="EMBL" id="MZH57611.1"/>
    </source>
</evidence>
<dbReference type="InterPro" id="IPR036388">
    <property type="entry name" value="WH-like_DNA-bd_sf"/>
</dbReference>
<proteinExistence type="predicted"/>
<dbReference type="EMBL" id="WWTN01000039">
    <property type="protein sequence ID" value="MZH57611.1"/>
    <property type="molecule type" value="Genomic_DNA"/>
</dbReference>
<evidence type="ECO:0000256" key="2">
    <source>
        <dbReference type="ARBA" id="ARBA00023015"/>
    </source>
</evidence>
<dbReference type="InterPro" id="IPR013196">
    <property type="entry name" value="HTH_11"/>
</dbReference>
<dbReference type="CDD" id="cd00211">
    <property type="entry name" value="PTS_IIA_fru"/>
    <property type="match status" value="1"/>
</dbReference>
<dbReference type="Proteomes" id="UP000030008">
    <property type="component" value="Unassembled WGS sequence"/>
</dbReference>
<dbReference type="InterPro" id="IPR016152">
    <property type="entry name" value="PTrfase/Anion_transptr"/>
</dbReference>
<keyword evidence="4" id="KW-0804">Transcription</keyword>
<dbReference type="Gene3D" id="3.40.930.10">
    <property type="entry name" value="Mannitol-specific EII, Chain A"/>
    <property type="match status" value="1"/>
</dbReference>
<dbReference type="Proteomes" id="UP000604383">
    <property type="component" value="Unassembled WGS sequence"/>
</dbReference>
<dbReference type="PANTHER" id="PTHR30185:SF18">
    <property type="entry name" value="TRANSCRIPTIONAL REGULATOR MTLR"/>
    <property type="match status" value="1"/>
</dbReference>
<dbReference type="EMBL" id="JQIF01000067">
    <property type="protein sequence ID" value="KGJ52406.1"/>
    <property type="molecule type" value="Genomic_DNA"/>
</dbReference>
<dbReference type="Gene3D" id="1.10.10.10">
    <property type="entry name" value="Winged helix-like DNA-binding domain superfamily/Winged helix DNA-binding domain"/>
    <property type="match status" value="1"/>
</dbReference>
<dbReference type="PROSITE" id="PS51372">
    <property type="entry name" value="PRD_2"/>
    <property type="match status" value="1"/>
</dbReference>
<dbReference type="PROSITE" id="PS00372">
    <property type="entry name" value="PTS_EIIA_TYPE_2_HIS"/>
    <property type="match status" value="1"/>
</dbReference>
<evidence type="ECO:0000259" key="5">
    <source>
        <dbReference type="PROSITE" id="PS51094"/>
    </source>
</evidence>
<dbReference type="PANTHER" id="PTHR30185">
    <property type="entry name" value="CRYPTIC BETA-GLUCOSIDE BGL OPERON ANTITERMINATOR"/>
    <property type="match status" value="1"/>
</dbReference>
<dbReference type="GO" id="GO:0006355">
    <property type="term" value="P:regulation of DNA-templated transcription"/>
    <property type="evidence" value="ECO:0007669"/>
    <property type="project" value="InterPro"/>
</dbReference>
<dbReference type="Gene3D" id="1.10.1790.10">
    <property type="entry name" value="PRD domain"/>
    <property type="match status" value="1"/>
</dbReference>
<sequence length="652" mass="75858">MIDRMTEKTIRLLLEQKEPITTSVIANEIGVSRSSIKHNLDYVKKTLQKAGVLLNSIPGKGVWLSADDHQRKAVLQLLQENSDHSSSYNYRKKYILDVLFEYNSSYTIQLFAEELNVARNVITKDLEVLEQWLLKFDLKIVKKRNMGIGVAGGEFNIRQAILENNKEFMNEIYGSEQVPEGMDYRISEKFYNYFLEMYDDFDILYLQELLKDVEDDLEMTFTDTDYWQLMEYVAVTLRRVRKGNVIVEKNIMNKLNVNNDQYTAAKNLFDTAIHGLQAYLGLEIRCMAAQFIVFSNHGLDDEINMEYFDAITREFLEHLKAIVANKRFVISEGLVHDVSLFIQKKKAQETFAISKRYDFRQDIKHRFPSLYGITLTTIEEVESCLKISFTDDDIAYIVMLINNAIDESDHPVNAVFISAADFHTSKYQANKIMRNVENLAISKILHYEDIKESSITKFELIITTVPLELKKNVLLVSREISDDDLEKISRAITEKQNVEVADRDEAFQLFDPKLILCDVNAKRKEDVISRGCQLLYEKGYVKKGFEKKIWEREKTTPTSIGNSIAVPHGYKTYVKKSGIVVMRLKRPMNWTYEDRIEIVFLMAIDFNTQSEVYNFFQQFYAFIDDRSNIKALKNARDEMEIWEILQQSGITA</sequence>
<name>A0A099I4B4_CLOIN</name>
<dbReference type="Pfam" id="PF08279">
    <property type="entry name" value="HTH_11"/>
    <property type="match status" value="1"/>
</dbReference>
<keyword evidence="2" id="KW-0805">Transcription regulation</keyword>
<evidence type="ECO:0000256" key="1">
    <source>
        <dbReference type="ARBA" id="ARBA00022737"/>
    </source>
</evidence>
<dbReference type="InterPro" id="IPR011608">
    <property type="entry name" value="PRD"/>
</dbReference>
<dbReference type="SUPFAM" id="SSF63520">
    <property type="entry name" value="PTS-regulatory domain, PRD"/>
    <property type="match status" value="1"/>
</dbReference>